<keyword evidence="2" id="KW-1185">Reference proteome</keyword>
<evidence type="ECO:0000313" key="2">
    <source>
        <dbReference type="Proteomes" id="UP000030143"/>
    </source>
</evidence>
<dbReference type="EMBL" id="JQFZ01000155">
    <property type="protein sequence ID" value="KGO56929.1"/>
    <property type="molecule type" value="Genomic_DNA"/>
</dbReference>
<dbReference type="HOGENOM" id="CLU_1030965_0_0_1"/>
<protein>
    <submittedName>
        <fullName evidence="1">Uncharacterized protein</fullName>
    </submittedName>
</protein>
<dbReference type="OrthoDB" id="4454461at2759"/>
<comment type="caution">
    <text evidence="1">The sequence shown here is derived from an EMBL/GenBank/DDBJ whole genome shotgun (WGS) entry which is preliminary data.</text>
</comment>
<reference evidence="1 2" key="1">
    <citation type="journal article" date="2015" name="Mol. Plant Microbe Interact.">
        <title>Genome, transcriptome, and functional analyses of Penicillium expansum provide new insights into secondary metabolism and pathogenicity.</title>
        <authorList>
            <person name="Ballester A.R."/>
            <person name="Marcet-Houben M."/>
            <person name="Levin E."/>
            <person name="Sela N."/>
            <person name="Selma-Lazaro C."/>
            <person name="Carmona L."/>
            <person name="Wisniewski M."/>
            <person name="Droby S."/>
            <person name="Gonzalez-Candelas L."/>
            <person name="Gabaldon T."/>
        </authorList>
    </citation>
    <scope>NUCLEOTIDE SEQUENCE [LARGE SCALE GENOMIC DNA]</scope>
    <source>
        <strain evidence="1 2">MD-8</strain>
    </source>
</reference>
<proteinExistence type="predicted"/>
<dbReference type="GeneID" id="27672980"/>
<sequence>MDIQHIGRQLSRLTSTSIFCGPHNVPHQTATVFCPNFISNERSTTNILHRLKNSRWKHCHCFCQCYQQLYPPPKRHYRLTWPFSRGPCFYAGEINICPCFSIKFPDLRHLIDMLKSRKDRLPDSRKYHDYPMFHNLRLSDVRDHMVHYCAFTQHPLVNIQIMTILWINEPTQTLRVLTCFAIRGSKFILSQILANPKALAHRDIAKWLRKIFDEAGSTFSGWQKNGYFLVSSNRPEMPKGHEPNLLEISISRNLGDGQWPNKQWKANAHS</sequence>
<organism evidence="1 2">
    <name type="scientific">Penicillium expansum</name>
    <name type="common">Blue mold rot fungus</name>
    <dbReference type="NCBI Taxonomy" id="27334"/>
    <lineage>
        <taxon>Eukaryota</taxon>
        <taxon>Fungi</taxon>
        <taxon>Dikarya</taxon>
        <taxon>Ascomycota</taxon>
        <taxon>Pezizomycotina</taxon>
        <taxon>Eurotiomycetes</taxon>
        <taxon>Eurotiomycetidae</taxon>
        <taxon>Eurotiales</taxon>
        <taxon>Aspergillaceae</taxon>
        <taxon>Penicillium</taxon>
    </lineage>
</organism>
<dbReference type="PhylomeDB" id="A0A0A2JNF4"/>
<dbReference type="AlphaFoldDB" id="A0A0A2JNF4"/>
<name>A0A0A2JNF4_PENEN</name>
<gene>
    <name evidence="1" type="ORF">PEX2_002830</name>
</gene>
<dbReference type="Proteomes" id="UP000030143">
    <property type="component" value="Unassembled WGS sequence"/>
</dbReference>
<evidence type="ECO:0000313" key="1">
    <source>
        <dbReference type="EMBL" id="KGO56929.1"/>
    </source>
</evidence>
<accession>A0A0A2JNF4</accession>
<dbReference type="VEuPathDB" id="FungiDB:PEXP_025570"/>
<dbReference type="RefSeq" id="XP_016598617.1">
    <property type="nucleotide sequence ID" value="XM_016737561.1"/>
</dbReference>